<keyword evidence="9 12" id="KW-1133">Transmembrane helix</keyword>
<dbReference type="Gene3D" id="6.10.250.2080">
    <property type="match status" value="1"/>
</dbReference>
<dbReference type="PANTHER" id="PTHR30531:SF12">
    <property type="entry name" value="FLAGELLAR BIOSYNTHETIC PROTEIN FLHB"/>
    <property type="match status" value="1"/>
</dbReference>
<feature type="transmembrane region" description="Helical" evidence="12">
    <location>
        <begin position="100"/>
        <end position="121"/>
    </location>
</feature>
<gene>
    <name evidence="12 14" type="primary">flhB</name>
    <name evidence="14" type="ORF">E4650_05000</name>
    <name evidence="13" type="ORF">SAMN04488588_0718</name>
</gene>
<dbReference type="PANTHER" id="PTHR30531">
    <property type="entry name" value="FLAGELLAR BIOSYNTHETIC PROTEIN FLHB"/>
    <property type="match status" value="1"/>
</dbReference>
<dbReference type="STRING" id="28234.SAMN04488588_0718"/>
<evidence type="ECO:0000313" key="16">
    <source>
        <dbReference type="Proteomes" id="UP000297288"/>
    </source>
</evidence>
<keyword evidence="4 12" id="KW-0813">Transport</keyword>
<comment type="subcellular location">
    <subcellularLocation>
        <location evidence="1">Cell membrane</location>
        <topology evidence="1">Multi-pass membrane protein</topology>
    </subcellularLocation>
</comment>
<keyword evidence="7 12" id="KW-1005">Bacterial flagellum biogenesis</keyword>
<evidence type="ECO:0000256" key="3">
    <source>
        <dbReference type="ARBA" id="ARBA00021622"/>
    </source>
</evidence>
<dbReference type="GO" id="GO:0044780">
    <property type="term" value="P:bacterial-type flagellum assembly"/>
    <property type="evidence" value="ECO:0007669"/>
    <property type="project" value="InterPro"/>
</dbReference>
<comment type="function">
    <text evidence="12">Required for formation of the rod structure in the basal body of the flagellar apparatus. Together with FliI and FliH, may constitute the export apparatus of flagellin.</text>
</comment>
<dbReference type="Proteomes" id="UP000297288">
    <property type="component" value="Unassembled WGS sequence"/>
</dbReference>
<dbReference type="SUPFAM" id="SSF160544">
    <property type="entry name" value="EscU C-terminal domain-like"/>
    <property type="match status" value="1"/>
</dbReference>
<comment type="similarity">
    <text evidence="2 12">Belongs to the type III secretion exporter family.</text>
</comment>
<dbReference type="InterPro" id="IPR006136">
    <property type="entry name" value="FlhB"/>
</dbReference>
<keyword evidence="8 12" id="KW-0653">Protein transport</keyword>
<evidence type="ECO:0000313" key="15">
    <source>
        <dbReference type="Proteomes" id="UP000199322"/>
    </source>
</evidence>
<dbReference type="Proteomes" id="UP000199322">
    <property type="component" value="Unassembled WGS sequence"/>
</dbReference>
<evidence type="ECO:0000256" key="10">
    <source>
        <dbReference type="ARBA" id="ARBA00023136"/>
    </source>
</evidence>
<keyword evidence="13" id="KW-0966">Cell projection</keyword>
<evidence type="ECO:0000256" key="5">
    <source>
        <dbReference type="ARBA" id="ARBA00022475"/>
    </source>
</evidence>
<keyword evidence="13" id="KW-0969">Cilium</keyword>
<keyword evidence="11 12" id="KW-1006">Bacterial flagellum protein export</keyword>
<keyword evidence="5 12" id="KW-1003">Cell membrane</keyword>
<sequence>MGEKVDDSSFSIDLQLFADPDKTEDPTQRRIDKAREEGNVAQSKEFNMAISFLGVTALLYFIGSTLVDDVVKVFYDYFDLNTEIIDQNLITYGMTKHLGLYLKVAILFIGGALISLMLGLIQTRFLLAPKAIKFDISKINPIKGFKNLFSMKKVVELLKSLAKLAVVGILSYQIIVGNMEAVTGLVDEDISASITFTVSLIMQIMFQLGIALLIISLIDFWYQRYEYKKNLRMTKKEVKDEYKDMEGNPEVKKKQKEFMQKIVFSRMIQEVPTADVVVTNPTHYSVAIKYESGAMPAPKVVAKGMDEIAFKIKEVARENSVPIVENPVLARTLYRDVDIDEEITEELYKPVAEVLAYVYNLNKS</sequence>
<dbReference type="Gene3D" id="3.40.1690.10">
    <property type="entry name" value="secretion proteins EscU"/>
    <property type="match status" value="1"/>
</dbReference>
<protein>
    <recommendedName>
        <fullName evidence="3 12">Flagellar biosynthetic protein FlhB</fullName>
    </recommendedName>
</protein>
<evidence type="ECO:0000313" key="14">
    <source>
        <dbReference type="EMBL" id="TGG88478.1"/>
    </source>
</evidence>
<dbReference type="GO" id="GO:0005886">
    <property type="term" value="C:plasma membrane"/>
    <property type="evidence" value="ECO:0007669"/>
    <property type="project" value="UniProtKB-SubCell"/>
</dbReference>
<dbReference type="Pfam" id="PF01312">
    <property type="entry name" value="Bac_export_2"/>
    <property type="match status" value="1"/>
</dbReference>
<feature type="transmembrane region" description="Helical" evidence="12">
    <location>
        <begin position="196"/>
        <end position="222"/>
    </location>
</feature>
<evidence type="ECO:0000256" key="4">
    <source>
        <dbReference type="ARBA" id="ARBA00022448"/>
    </source>
</evidence>
<dbReference type="InterPro" id="IPR006135">
    <property type="entry name" value="T3SS_substrate_exporter"/>
</dbReference>
<evidence type="ECO:0000256" key="7">
    <source>
        <dbReference type="ARBA" id="ARBA00022795"/>
    </source>
</evidence>
<reference evidence="14 16" key="2">
    <citation type="submission" date="2019-04" db="EMBL/GenBank/DDBJ databases">
        <title>Draft genome sequence data and analysis of a Fermenting Bacterium, Geotoga petraea strain HO-Geo1, isolated from heavy-oil petroleum reservoir in Russia.</title>
        <authorList>
            <person name="Grouzdev D.S."/>
            <person name="Semenova E.M."/>
            <person name="Sokolova D.S."/>
            <person name="Tourova T.P."/>
            <person name="Poltaraus A.B."/>
            <person name="Nazina T.N."/>
        </authorList>
    </citation>
    <scope>NUCLEOTIDE SEQUENCE [LARGE SCALE GENOMIC DNA]</scope>
    <source>
        <strain evidence="14 16">HO-Geo1</strain>
    </source>
</reference>
<evidence type="ECO:0000256" key="6">
    <source>
        <dbReference type="ARBA" id="ARBA00022692"/>
    </source>
</evidence>
<dbReference type="InterPro" id="IPR029025">
    <property type="entry name" value="T3SS_substrate_exporter_C"/>
</dbReference>
<feature type="transmembrane region" description="Helical" evidence="12">
    <location>
        <begin position="157"/>
        <end position="176"/>
    </location>
</feature>
<dbReference type="EMBL" id="FMYV01000002">
    <property type="protein sequence ID" value="SDC25239.1"/>
    <property type="molecule type" value="Genomic_DNA"/>
</dbReference>
<evidence type="ECO:0000256" key="12">
    <source>
        <dbReference type="RuleBase" id="RU364091"/>
    </source>
</evidence>
<dbReference type="EMBL" id="SRME01000002">
    <property type="protein sequence ID" value="TGG88478.1"/>
    <property type="molecule type" value="Genomic_DNA"/>
</dbReference>
<evidence type="ECO:0000313" key="13">
    <source>
        <dbReference type="EMBL" id="SDC25239.1"/>
    </source>
</evidence>
<dbReference type="FunFam" id="3.40.1690.10:FF:000001">
    <property type="entry name" value="Flagellar biosynthetic protein FlhB"/>
    <property type="match status" value="1"/>
</dbReference>
<accession>A0A1G6K2H4</accession>
<dbReference type="AlphaFoldDB" id="A0A1G6K2H4"/>
<proteinExistence type="inferred from homology"/>
<dbReference type="NCBIfam" id="TIGR00328">
    <property type="entry name" value="flhB"/>
    <property type="match status" value="1"/>
</dbReference>
<evidence type="ECO:0000256" key="8">
    <source>
        <dbReference type="ARBA" id="ARBA00022927"/>
    </source>
</evidence>
<feature type="transmembrane region" description="Helical" evidence="12">
    <location>
        <begin position="46"/>
        <end position="67"/>
    </location>
</feature>
<keyword evidence="10 12" id="KW-0472">Membrane</keyword>
<organism evidence="13 15">
    <name type="scientific">Geotoga petraea</name>
    <dbReference type="NCBI Taxonomy" id="28234"/>
    <lineage>
        <taxon>Bacteria</taxon>
        <taxon>Thermotogati</taxon>
        <taxon>Thermotogota</taxon>
        <taxon>Thermotogae</taxon>
        <taxon>Petrotogales</taxon>
        <taxon>Petrotogaceae</taxon>
        <taxon>Geotoga</taxon>
    </lineage>
</organism>
<name>A0A1G6K2H4_9BACT</name>
<keyword evidence="6 12" id="KW-0812">Transmembrane</keyword>
<dbReference type="PRINTS" id="PR00950">
    <property type="entry name" value="TYPE3IMSPROT"/>
</dbReference>
<keyword evidence="13" id="KW-0282">Flagellum</keyword>
<evidence type="ECO:0000256" key="2">
    <source>
        <dbReference type="ARBA" id="ARBA00010690"/>
    </source>
</evidence>
<reference evidence="13 15" key="1">
    <citation type="submission" date="2016-10" db="EMBL/GenBank/DDBJ databases">
        <authorList>
            <person name="de Groot N.N."/>
        </authorList>
    </citation>
    <scope>NUCLEOTIDE SEQUENCE [LARGE SCALE GENOMIC DNA]</scope>
    <source>
        <strain evidence="13 15">WG14</strain>
    </source>
</reference>
<dbReference type="GO" id="GO:0009306">
    <property type="term" value="P:protein secretion"/>
    <property type="evidence" value="ECO:0007669"/>
    <property type="project" value="InterPro"/>
</dbReference>
<evidence type="ECO:0000256" key="9">
    <source>
        <dbReference type="ARBA" id="ARBA00022989"/>
    </source>
</evidence>
<evidence type="ECO:0000256" key="1">
    <source>
        <dbReference type="ARBA" id="ARBA00004651"/>
    </source>
</evidence>
<evidence type="ECO:0000256" key="11">
    <source>
        <dbReference type="ARBA" id="ARBA00023225"/>
    </source>
</evidence>
<dbReference type="OrthoDB" id="9807950at2"/>
<keyword evidence="15" id="KW-1185">Reference proteome</keyword>